<evidence type="ECO:0000313" key="2">
    <source>
        <dbReference type="Proteomes" id="UP001457282"/>
    </source>
</evidence>
<name>A0AAW1WHG6_RUBAR</name>
<protein>
    <submittedName>
        <fullName evidence="1">Uncharacterized protein</fullName>
    </submittedName>
</protein>
<reference evidence="1 2" key="1">
    <citation type="journal article" date="2023" name="G3 (Bethesda)">
        <title>A chromosome-length genome assembly and annotation of blackberry (Rubus argutus, cv. 'Hillquist').</title>
        <authorList>
            <person name="Bruna T."/>
            <person name="Aryal R."/>
            <person name="Dudchenko O."/>
            <person name="Sargent D.J."/>
            <person name="Mead D."/>
            <person name="Buti M."/>
            <person name="Cavallini A."/>
            <person name="Hytonen T."/>
            <person name="Andres J."/>
            <person name="Pham M."/>
            <person name="Weisz D."/>
            <person name="Mascagni F."/>
            <person name="Usai G."/>
            <person name="Natali L."/>
            <person name="Bassil N."/>
            <person name="Fernandez G.E."/>
            <person name="Lomsadze A."/>
            <person name="Armour M."/>
            <person name="Olukolu B."/>
            <person name="Poorten T."/>
            <person name="Britton C."/>
            <person name="Davik J."/>
            <person name="Ashrafi H."/>
            <person name="Aiden E.L."/>
            <person name="Borodovsky M."/>
            <person name="Worthington M."/>
        </authorList>
    </citation>
    <scope>NUCLEOTIDE SEQUENCE [LARGE SCALE GENOMIC DNA]</scope>
    <source>
        <strain evidence="1">PI 553951</strain>
    </source>
</reference>
<dbReference type="Proteomes" id="UP001457282">
    <property type="component" value="Unassembled WGS sequence"/>
</dbReference>
<gene>
    <name evidence="1" type="ORF">M0R45_031775</name>
</gene>
<evidence type="ECO:0000313" key="1">
    <source>
        <dbReference type="EMBL" id="KAK9923351.1"/>
    </source>
</evidence>
<keyword evidence="2" id="KW-1185">Reference proteome</keyword>
<sequence>MKAGARGRACSQRWQQHRGGRKIDTGVEGKVAAVMGNRIGFVCRNKKKEGRRICVGGEEVRTESMEVVRMDWMWLRRRVWVDCGLICDYG</sequence>
<proteinExistence type="predicted"/>
<dbReference type="AlphaFoldDB" id="A0AAW1WHG6"/>
<comment type="caution">
    <text evidence="1">The sequence shown here is derived from an EMBL/GenBank/DDBJ whole genome shotgun (WGS) entry which is preliminary data.</text>
</comment>
<dbReference type="EMBL" id="JBEDUW010000006">
    <property type="protein sequence ID" value="KAK9923351.1"/>
    <property type="molecule type" value="Genomic_DNA"/>
</dbReference>
<accession>A0AAW1WHG6</accession>
<organism evidence="1 2">
    <name type="scientific">Rubus argutus</name>
    <name type="common">Southern blackberry</name>
    <dbReference type="NCBI Taxonomy" id="59490"/>
    <lineage>
        <taxon>Eukaryota</taxon>
        <taxon>Viridiplantae</taxon>
        <taxon>Streptophyta</taxon>
        <taxon>Embryophyta</taxon>
        <taxon>Tracheophyta</taxon>
        <taxon>Spermatophyta</taxon>
        <taxon>Magnoliopsida</taxon>
        <taxon>eudicotyledons</taxon>
        <taxon>Gunneridae</taxon>
        <taxon>Pentapetalae</taxon>
        <taxon>rosids</taxon>
        <taxon>fabids</taxon>
        <taxon>Rosales</taxon>
        <taxon>Rosaceae</taxon>
        <taxon>Rosoideae</taxon>
        <taxon>Rosoideae incertae sedis</taxon>
        <taxon>Rubus</taxon>
    </lineage>
</organism>